<evidence type="ECO:0000256" key="5">
    <source>
        <dbReference type="ARBA" id="ARBA00022980"/>
    </source>
</evidence>
<comment type="subunit">
    <text evidence="7">Part of the ribosomal stalk of the 50S ribosomal subunit. Interacts with L10 and the large rRNA to form the base of the stalk. L10 forms an elongated spine to which L12 dimers bind in a sequential fashion forming a multimeric L10(L12)X complex.</text>
</comment>
<reference evidence="12 13" key="1">
    <citation type="submission" date="2018-06" db="EMBL/GenBank/DDBJ databases">
        <title>Genomic Encyclopedia of Type Strains, Phase IV (KMG-IV): sequencing the most valuable type-strain genomes for metagenomic binning, comparative biology and taxonomic classification.</title>
        <authorList>
            <person name="Goeker M."/>
        </authorList>
    </citation>
    <scope>NUCLEOTIDE SEQUENCE [LARGE SCALE GENOMIC DNA]</scope>
    <source>
        <strain evidence="12 13">DSM 18048</strain>
    </source>
</reference>
<dbReference type="GO" id="GO:0003735">
    <property type="term" value="F:structural constituent of ribosome"/>
    <property type="evidence" value="ECO:0007669"/>
    <property type="project" value="InterPro"/>
</dbReference>
<dbReference type="SMART" id="SM00649">
    <property type="entry name" value="RL11"/>
    <property type="match status" value="1"/>
</dbReference>
<dbReference type="InterPro" id="IPR000911">
    <property type="entry name" value="Ribosomal_uL11"/>
</dbReference>
<dbReference type="CDD" id="cd00349">
    <property type="entry name" value="Ribosomal_L11"/>
    <property type="match status" value="1"/>
</dbReference>
<dbReference type="FunFam" id="1.10.10.250:FF:000001">
    <property type="entry name" value="50S ribosomal protein L11"/>
    <property type="match status" value="1"/>
</dbReference>
<protein>
    <recommendedName>
        <fullName evidence="7">Large ribosomal subunit protein uL11</fullName>
    </recommendedName>
</protein>
<feature type="domain" description="Large ribosomal subunit protein uL11 C-terminal" evidence="10">
    <location>
        <begin position="71"/>
        <end position="139"/>
    </location>
</feature>
<accession>A0A318SBX3</accession>
<dbReference type="InterPro" id="IPR006519">
    <property type="entry name" value="Ribosomal_uL11_bac-typ"/>
</dbReference>
<evidence type="ECO:0000256" key="8">
    <source>
        <dbReference type="RuleBase" id="RU003978"/>
    </source>
</evidence>
<evidence type="ECO:0000256" key="4">
    <source>
        <dbReference type="ARBA" id="ARBA00022884"/>
    </source>
</evidence>
<feature type="domain" description="Large ribosomal subunit protein uL11 N-terminal" evidence="11">
    <location>
        <begin position="9"/>
        <end position="66"/>
    </location>
</feature>
<evidence type="ECO:0000256" key="9">
    <source>
        <dbReference type="RuleBase" id="RU003979"/>
    </source>
</evidence>
<evidence type="ECO:0000256" key="6">
    <source>
        <dbReference type="ARBA" id="ARBA00023274"/>
    </source>
</evidence>
<evidence type="ECO:0000256" key="3">
    <source>
        <dbReference type="ARBA" id="ARBA00022730"/>
    </source>
</evidence>
<keyword evidence="6 7" id="KW-0687">Ribonucleoprotein</keyword>
<dbReference type="SUPFAM" id="SSF54747">
    <property type="entry name" value="Ribosomal L11/L12e N-terminal domain"/>
    <property type="match status" value="1"/>
</dbReference>
<evidence type="ECO:0000256" key="2">
    <source>
        <dbReference type="ARBA" id="ARBA00022481"/>
    </source>
</evidence>
<dbReference type="GO" id="GO:0006412">
    <property type="term" value="P:translation"/>
    <property type="evidence" value="ECO:0007669"/>
    <property type="project" value="UniProtKB-UniRule"/>
</dbReference>
<comment type="caution">
    <text evidence="12">The sequence shown here is derived from an EMBL/GenBank/DDBJ whole genome shotgun (WGS) entry which is preliminary data.</text>
</comment>
<dbReference type="InterPro" id="IPR020783">
    <property type="entry name" value="Ribosomal_uL11_C"/>
</dbReference>
<dbReference type="GO" id="GO:0070180">
    <property type="term" value="F:large ribosomal subunit rRNA binding"/>
    <property type="evidence" value="ECO:0007669"/>
    <property type="project" value="UniProtKB-UniRule"/>
</dbReference>
<dbReference type="Pfam" id="PF03946">
    <property type="entry name" value="Ribosomal_L11_N"/>
    <property type="match status" value="1"/>
</dbReference>
<evidence type="ECO:0000259" key="11">
    <source>
        <dbReference type="Pfam" id="PF03946"/>
    </source>
</evidence>
<comment type="similarity">
    <text evidence="1 7 8">Belongs to the universal ribosomal protein uL11 family.</text>
</comment>
<dbReference type="EMBL" id="QJSX01000005">
    <property type="protein sequence ID" value="PYE54368.1"/>
    <property type="molecule type" value="Genomic_DNA"/>
</dbReference>
<dbReference type="GO" id="GO:0022625">
    <property type="term" value="C:cytosolic large ribosomal subunit"/>
    <property type="evidence" value="ECO:0007669"/>
    <property type="project" value="TreeGrafter"/>
</dbReference>
<dbReference type="OrthoDB" id="9802408at2"/>
<comment type="PTM">
    <text evidence="7 9">One or more lysine residues are methylated.</text>
</comment>
<proteinExistence type="inferred from homology"/>
<keyword evidence="5 7" id="KW-0689">Ribosomal protein</keyword>
<dbReference type="Pfam" id="PF00298">
    <property type="entry name" value="Ribosomal_L11"/>
    <property type="match status" value="1"/>
</dbReference>
<dbReference type="PROSITE" id="PS00359">
    <property type="entry name" value="RIBOSOMAL_L11"/>
    <property type="match status" value="1"/>
</dbReference>
<keyword evidence="13" id="KW-1185">Reference proteome</keyword>
<name>A0A318SBX3_9DEIO</name>
<dbReference type="NCBIfam" id="TIGR01632">
    <property type="entry name" value="L11_bact"/>
    <property type="match status" value="1"/>
</dbReference>
<evidence type="ECO:0000313" key="12">
    <source>
        <dbReference type="EMBL" id="PYE54368.1"/>
    </source>
</evidence>
<dbReference type="RefSeq" id="WP_110886165.1">
    <property type="nucleotide sequence ID" value="NZ_QJSX01000005.1"/>
</dbReference>
<keyword evidence="3 7" id="KW-0699">rRNA-binding</keyword>
<organism evidence="12 13">
    <name type="scientific">Deinococcus yavapaiensis KR-236</name>
    <dbReference type="NCBI Taxonomy" id="694435"/>
    <lineage>
        <taxon>Bacteria</taxon>
        <taxon>Thermotogati</taxon>
        <taxon>Deinococcota</taxon>
        <taxon>Deinococci</taxon>
        <taxon>Deinococcales</taxon>
        <taxon>Deinococcaceae</taxon>
        <taxon>Deinococcus</taxon>
    </lineage>
</organism>
<dbReference type="AlphaFoldDB" id="A0A318SBX3"/>
<dbReference type="InterPro" id="IPR036769">
    <property type="entry name" value="Ribosomal_uL11_C_sf"/>
</dbReference>
<keyword evidence="4 7" id="KW-0694">RNA-binding</keyword>
<dbReference type="InterPro" id="IPR036796">
    <property type="entry name" value="Ribosomal_uL11_N_sf"/>
</dbReference>
<dbReference type="SUPFAM" id="SSF46906">
    <property type="entry name" value="Ribosomal protein L11, C-terminal domain"/>
    <property type="match status" value="1"/>
</dbReference>
<dbReference type="Proteomes" id="UP000248326">
    <property type="component" value="Unassembled WGS sequence"/>
</dbReference>
<comment type="function">
    <text evidence="7 9">Forms part of the ribosomal stalk which helps the ribosome interact with GTP-bound translation factors.</text>
</comment>
<dbReference type="InterPro" id="IPR020785">
    <property type="entry name" value="Ribosomal_uL11_CS"/>
</dbReference>
<evidence type="ECO:0000313" key="13">
    <source>
        <dbReference type="Proteomes" id="UP000248326"/>
    </source>
</evidence>
<evidence type="ECO:0000256" key="7">
    <source>
        <dbReference type="HAMAP-Rule" id="MF_00736"/>
    </source>
</evidence>
<keyword evidence="2 7" id="KW-0488">Methylation</keyword>
<dbReference type="InterPro" id="IPR020784">
    <property type="entry name" value="Ribosomal_uL11_N"/>
</dbReference>
<dbReference type="Gene3D" id="1.10.10.250">
    <property type="entry name" value="Ribosomal protein L11, C-terminal domain"/>
    <property type="match status" value="1"/>
</dbReference>
<evidence type="ECO:0000259" key="10">
    <source>
        <dbReference type="Pfam" id="PF00298"/>
    </source>
</evidence>
<dbReference type="Gene3D" id="3.30.1550.10">
    <property type="entry name" value="Ribosomal protein L11/L12, N-terminal domain"/>
    <property type="match status" value="1"/>
</dbReference>
<dbReference type="PANTHER" id="PTHR11661">
    <property type="entry name" value="60S RIBOSOMAL PROTEIN L12"/>
    <property type="match status" value="1"/>
</dbReference>
<evidence type="ECO:0000256" key="1">
    <source>
        <dbReference type="ARBA" id="ARBA00010537"/>
    </source>
</evidence>
<dbReference type="FunFam" id="3.30.1550.10:FF:000001">
    <property type="entry name" value="50S ribosomal protein L11"/>
    <property type="match status" value="1"/>
</dbReference>
<gene>
    <name evidence="7" type="primary">rplK</name>
    <name evidence="12" type="ORF">DES52_1055</name>
</gene>
<dbReference type="HAMAP" id="MF_00736">
    <property type="entry name" value="Ribosomal_uL11"/>
    <property type="match status" value="1"/>
</dbReference>
<dbReference type="PANTHER" id="PTHR11661:SF1">
    <property type="entry name" value="LARGE RIBOSOMAL SUBUNIT PROTEIN UL11M"/>
    <property type="match status" value="1"/>
</dbReference>
<sequence length="145" mass="14890">MAKKVVGMVKLQLPAGKATPAPPVGPALGQHGANIMGFVKEFNAATADKGDAIIPVEITIFGDRSFTFITKTPPMSYLIRKASGIAKGSATPNKAKVGTLSWDQVLEIARTKMPDLNAASLEAAANTVAGTARSMGVTVEGAPNA</sequence>